<dbReference type="PANTHER" id="PTHR30432:SF1">
    <property type="entry name" value="DNA-BINDING TRANSCRIPTIONAL DUAL REGULATOR MODE"/>
    <property type="match status" value="1"/>
</dbReference>
<gene>
    <name evidence="2" type="ORF">BBW65_00435</name>
</gene>
<evidence type="ECO:0000259" key="1">
    <source>
        <dbReference type="Pfam" id="PF00126"/>
    </source>
</evidence>
<dbReference type="Proteomes" id="UP000092884">
    <property type="component" value="Chromosome"/>
</dbReference>
<name>A0A1B1U3Q2_9HELI</name>
<dbReference type="InterPro" id="IPR036390">
    <property type="entry name" value="WH_DNA-bd_sf"/>
</dbReference>
<keyword evidence="3" id="KW-1185">Reference proteome</keyword>
<dbReference type="PANTHER" id="PTHR30432">
    <property type="entry name" value="TRANSCRIPTIONAL REGULATOR MODE"/>
    <property type="match status" value="1"/>
</dbReference>
<proteinExistence type="predicted"/>
<feature type="domain" description="HTH lysR-type" evidence="1">
    <location>
        <begin position="25"/>
        <end position="86"/>
    </location>
</feature>
<evidence type="ECO:0000313" key="2">
    <source>
        <dbReference type="EMBL" id="ANV97378.1"/>
    </source>
</evidence>
<reference evidence="3" key="1">
    <citation type="submission" date="2016-07" db="EMBL/GenBank/DDBJ databases">
        <authorList>
            <person name="Florea S."/>
            <person name="Webb J.S."/>
            <person name="Jaromczyk J."/>
            <person name="Schardl C.L."/>
        </authorList>
    </citation>
    <scope>NUCLEOTIDE SEQUENCE [LARGE SCALE GENOMIC DNA]</scope>
    <source>
        <strain evidence="3">MIT 01-6242</strain>
    </source>
</reference>
<protein>
    <recommendedName>
        <fullName evidence="1">HTH lysR-type domain-containing protein</fullName>
    </recommendedName>
</protein>
<accession>A0A1B1U3Q2</accession>
<dbReference type="OrthoDB" id="9800709at2"/>
<dbReference type="Pfam" id="PF00126">
    <property type="entry name" value="HTH_1"/>
    <property type="match status" value="1"/>
</dbReference>
<dbReference type="InterPro" id="IPR051815">
    <property type="entry name" value="Molybdate_resp_trans_reg"/>
</dbReference>
<dbReference type="AlphaFoldDB" id="A0A1B1U3Q2"/>
<dbReference type="InterPro" id="IPR000847">
    <property type="entry name" value="LysR_HTH_N"/>
</dbReference>
<dbReference type="InterPro" id="IPR036388">
    <property type="entry name" value="WH-like_DNA-bd_sf"/>
</dbReference>
<dbReference type="Gene3D" id="1.10.10.10">
    <property type="entry name" value="Winged helix-like DNA-binding domain superfamily/Winged helix DNA-binding domain"/>
    <property type="match status" value="1"/>
</dbReference>
<dbReference type="EMBL" id="CP016503">
    <property type="protein sequence ID" value="ANV97378.1"/>
    <property type="molecule type" value="Genomic_DNA"/>
</dbReference>
<dbReference type="SUPFAM" id="SSF46785">
    <property type="entry name" value="Winged helix' DNA-binding domain"/>
    <property type="match status" value="1"/>
</dbReference>
<dbReference type="RefSeq" id="WP_066338286.1">
    <property type="nucleotide sequence ID" value="NZ_CP016503.1"/>
</dbReference>
<dbReference type="STRING" id="222136.BBW65_00435"/>
<dbReference type="KEGG" id="het:BBW65_00435"/>
<organism evidence="2 3">
    <name type="scientific">Helicobacter enhydrae</name>
    <dbReference type="NCBI Taxonomy" id="222136"/>
    <lineage>
        <taxon>Bacteria</taxon>
        <taxon>Pseudomonadati</taxon>
        <taxon>Campylobacterota</taxon>
        <taxon>Epsilonproteobacteria</taxon>
        <taxon>Campylobacterales</taxon>
        <taxon>Helicobacteraceae</taxon>
        <taxon>Helicobacter</taxon>
    </lineage>
</organism>
<dbReference type="GO" id="GO:0003700">
    <property type="term" value="F:DNA-binding transcription factor activity"/>
    <property type="evidence" value="ECO:0007669"/>
    <property type="project" value="InterPro"/>
</dbReference>
<sequence length="131" mass="14591">MADFKVCSRVWIKKDGVNYLGKGRVELLRQIHKEGSILKGAKKMYMSYKAAWDNLNHIKDLGGVPLVSSNSGGRGGGGTSLTSEGERAIEVFTKLEALKEEFFAQFDECKDLDALDCKIEVLLQQLRAKDH</sequence>
<evidence type="ECO:0000313" key="3">
    <source>
        <dbReference type="Proteomes" id="UP000092884"/>
    </source>
</evidence>